<keyword evidence="3" id="KW-0808">Transferase</keyword>
<dbReference type="GO" id="GO:0046872">
    <property type="term" value="F:metal ion binding"/>
    <property type="evidence" value="ECO:0007669"/>
    <property type="project" value="UniProtKB-KW"/>
</dbReference>
<dbReference type="GO" id="GO:0004311">
    <property type="term" value="F:geranylgeranyl diphosphate synthase activity"/>
    <property type="evidence" value="ECO:0007669"/>
    <property type="project" value="EnsemblFungi"/>
</dbReference>
<comment type="caution">
    <text evidence="4">The sequence shown here is derived from an EMBL/GenBank/DDBJ whole genome shotgun (WGS) entry which is preliminary data.</text>
</comment>
<dbReference type="GO" id="GO:0033386">
    <property type="term" value="P:geranylgeranyl diphosphate biosynthetic process"/>
    <property type="evidence" value="ECO:0007669"/>
    <property type="project" value="EnsemblFungi"/>
</dbReference>
<dbReference type="CDD" id="cd00685">
    <property type="entry name" value="Trans_IPPS_HT"/>
    <property type="match status" value="1"/>
</dbReference>
<sequence length="345" mass="39404">MGPFVVSSVRSTQTLMYDVAEYIFESPPRTPPETSPVAKPAAVNRVLEWLEPSEDEQEKILRPFEYLNRNPGKRIRATIIHAFNYWLKVPEHHLQTICKVVDMLHNSSLLIDDIEDGSDTRRGKPAAHCVYGVAQTLNSANYVYFQVLSHLRLLGLHQTASVFCEEMLHLHGGQGMELYWRDNMECPSEADYLKMAANKTGGLIRLAVRLMMALSPYKHIDCLDIATLLGIHFQIRDDYKNLTSIEYENAKCFCEDIEEGKFSFPIIHCLENSSWPQVLLAILRQRTKCRHLKQHALDMITRSGSLVYTRNVLNSYQQEITKRVARLGGNALMEKLIEQLAIDAA</sequence>
<dbReference type="SUPFAM" id="SSF48576">
    <property type="entry name" value="Terpenoid synthases"/>
    <property type="match status" value="1"/>
</dbReference>
<dbReference type="PROSITE" id="PS50896">
    <property type="entry name" value="LISH"/>
    <property type="match status" value="1"/>
</dbReference>
<proteinExistence type="inferred from homology"/>
<keyword evidence="2" id="KW-0460">Magnesium</keyword>
<comment type="similarity">
    <text evidence="3">Belongs to the FPP/GGPP synthase family.</text>
</comment>
<dbReference type="PROSITE" id="PS00723">
    <property type="entry name" value="POLYPRENYL_SYNTHASE_1"/>
    <property type="match status" value="1"/>
</dbReference>
<accession>A0A261XWB0</accession>
<dbReference type="SFLD" id="SFLDS00005">
    <property type="entry name" value="Isoprenoid_Synthase_Type_I"/>
    <property type="match status" value="1"/>
</dbReference>
<dbReference type="Proteomes" id="UP000242875">
    <property type="component" value="Unassembled WGS sequence"/>
</dbReference>
<dbReference type="InterPro" id="IPR006594">
    <property type="entry name" value="LisH"/>
</dbReference>
<dbReference type="PANTHER" id="PTHR12001">
    <property type="entry name" value="GERANYLGERANYL PYROPHOSPHATE SYNTHASE"/>
    <property type="match status" value="1"/>
</dbReference>
<gene>
    <name evidence="4" type="ORF">BZG36_04415</name>
</gene>
<protein>
    <submittedName>
        <fullName evidence="4">Uncharacterized protein</fullName>
    </submittedName>
</protein>
<dbReference type="Gene3D" id="1.10.600.10">
    <property type="entry name" value="Farnesyl Diphosphate Synthase"/>
    <property type="match status" value="1"/>
</dbReference>
<keyword evidence="1" id="KW-0479">Metal-binding</keyword>
<dbReference type="EMBL" id="MVBO01000136">
    <property type="protein sequence ID" value="OZJ02656.1"/>
    <property type="molecule type" value="Genomic_DNA"/>
</dbReference>
<dbReference type="AlphaFoldDB" id="A0A261XWB0"/>
<dbReference type="InterPro" id="IPR008949">
    <property type="entry name" value="Isoprenoid_synthase_dom_sf"/>
</dbReference>
<organism evidence="4 5">
    <name type="scientific">Bifiguratus adelaidae</name>
    <dbReference type="NCBI Taxonomy" id="1938954"/>
    <lineage>
        <taxon>Eukaryota</taxon>
        <taxon>Fungi</taxon>
        <taxon>Fungi incertae sedis</taxon>
        <taxon>Mucoromycota</taxon>
        <taxon>Mucoromycotina</taxon>
        <taxon>Endogonomycetes</taxon>
        <taxon>Endogonales</taxon>
        <taxon>Endogonales incertae sedis</taxon>
        <taxon>Bifiguratus</taxon>
    </lineage>
</organism>
<dbReference type="InterPro" id="IPR000092">
    <property type="entry name" value="Polyprenyl_synt"/>
</dbReference>
<dbReference type="Pfam" id="PF00348">
    <property type="entry name" value="polyprenyl_synt"/>
    <property type="match status" value="1"/>
</dbReference>
<keyword evidence="5" id="KW-1185">Reference proteome</keyword>
<dbReference type="OrthoDB" id="6921389at2759"/>
<evidence type="ECO:0000313" key="5">
    <source>
        <dbReference type="Proteomes" id="UP000242875"/>
    </source>
</evidence>
<dbReference type="PROSITE" id="PS00444">
    <property type="entry name" value="POLYPRENYL_SYNTHASE_2"/>
    <property type="match status" value="1"/>
</dbReference>
<dbReference type="PANTHER" id="PTHR12001:SF44">
    <property type="entry name" value="GERANYLGERANYL PYROPHOSPHATE SYNTHASE"/>
    <property type="match status" value="1"/>
</dbReference>
<evidence type="ECO:0000256" key="2">
    <source>
        <dbReference type="ARBA" id="ARBA00022842"/>
    </source>
</evidence>
<dbReference type="InterPro" id="IPR033749">
    <property type="entry name" value="Polyprenyl_synt_CS"/>
</dbReference>
<evidence type="ECO:0000256" key="1">
    <source>
        <dbReference type="ARBA" id="ARBA00022723"/>
    </source>
</evidence>
<evidence type="ECO:0000256" key="3">
    <source>
        <dbReference type="RuleBase" id="RU004466"/>
    </source>
</evidence>
<name>A0A261XWB0_9FUNG</name>
<reference evidence="4 5" key="1">
    <citation type="journal article" date="2017" name="Mycologia">
        <title>Bifiguratus adelaidae, gen. et sp. nov., a new member of Mucoromycotina in endophytic and soil-dwelling habitats.</title>
        <authorList>
            <person name="Torres-Cruz T.J."/>
            <person name="Billingsley Tobias T.L."/>
            <person name="Almatruk M."/>
            <person name="Hesse C."/>
            <person name="Kuske C.R."/>
            <person name="Desiro A."/>
            <person name="Benucci G.M."/>
            <person name="Bonito G."/>
            <person name="Stajich J.E."/>
            <person name="Dunlap C."/>
            <person name="Arnold A.E."/>
            <person name="Porras-Alfaro A."/>
        </authorList>
    </citation>
    <scope>NUCLEOTIDE SEQUENCE [LARGE SCALE GENOMIC DNA]</scope>
    <source>
        <strain evidence="4 5">AZ0501</strain>
    </source>
</reference>
<evidence type="ECO:0000313" key="4">
    <source>
        <dbReference type="EMBL" id="OZJ02656.1"/>
    </source>
</evidence>